<reference evidence="2" key="1">
    <citation type="submission" date="2020-03" db="EMBL/GenBank/DDBJ databases">
        <title>Complete genome sequence of sulfur-oxidizing bacterium skT11.</title>
        <authorList>
            <person name="Kanda M."/>
            <person name="Kojima H."/>
            <person name="Fukui M."/>
        </authorList>
    </citation>
    <scope>NUCLEOTIDE SEQUENCE [LARGE SCALE GENOMIC DNA]</scope>
    <source>
        <strain evidence="2">skT11</strain>
    </source>
</reference>
<evidence type="ECO:0000313" key="2">
    <source>
        <dbReference type="Proteomes" id="UP000502260"/>
    </source>
</evidence>
<dbReference type="KEGG" id="slac:SKTS_01820"/>
<dbReference type="SUPFAM" id="SSF53098">
    <property type="entry name" value="Ribonuclease H-like"/>
    <property type="match status" value="1"/>
</dbReference>
<dbReference type="Proteomes" id="UP000502260">
    <property type="component" value="Chromosome"/>
</dbReference>
<proteinExistence type="predicted"/>
<dbReference type="EMBL" id="AP022853">
    <property type="protein sequence ID" value="BCB25296.1"/>
    <property type="molecule type" value="Genomic_DNA"/>
</dbReference>
<protein>
    <submittedName>
        <fullName evidence="1">Uncharacterized protein</fullName>
    </submittedName>
</protein>
<dbReference type="GO" id="GO:0003676">
    <property type="term" value="F:nucleic acid binding"/>
    <property type="evidence" value="ECO:0007669"/>
    <property type="project" value="InterPro"/>
</dbReference>
<keyword evidence="2" id="KW-1185">Reference proteome</keyword>
<sequence length="168" mass="19033">MLIFFDTEFTELGIDPRLISIGLVSEDGREFYAEMSDTYRAADCCAFVHEAVLPHLEGSEALMTMYELTLRLGAWLEDFEQPVKLATDSISWDWPWIQKIFYVTGTWPANLDGKPEVLSFSAVFDDAMEKAFADGLRRHHALDDAKANRLGWLAWMDATKDTGSGQNE</sequence>
<dbReference type="InterPro" id="IPR036397">
    <property type="entry name" value="RNaseH_sf"/>
</dbReference>
<dbReference type="RefSeq" id="WP_173058994.1">
    <property type="nucleotide sequence ID" value="NZ_AP022853.1"/>
</dbReference>
<accession>A0A6F8V8G5</accession>
<dbReference type="AlphaFoldDB" id="A0A6F8V8G5"/>
<organism evidence="1 2">
    <name type="scientific">Sulfurimicrobium lacus</name>
    <dbReference type="NCBI Taxonomy" id="2715678"/>
    <lineage>
        <taxon>Bacteria</taxon>
        <taxon>Pseudomonadati</taxon>
        <taxon>Pseudomonadota</taxon>
        <taxon>Betaproteobacteria</taxon>
        <taxon>Nitrosomonadales</taxon>
        <taxon>Sulfuricellaceae</taxon>
        <taxon>Sulfurimicrobium</taxon>
    </lineage>
</organism>
<dbReference type="Gene3D" id="3.30.420.10">
    <property type="entry name" value="Ribonuclease H-like superfamily/Ribonuclease H"/>
    <property type="match status" value="1"/>
</dbReference>
<gene>
    <name evidence="1" type="ORF">SKTS_01820</name>
</gene>
<dbReference type="InterPro" id="IPR012337">
    <property type="entry name" value="RNaseH-like_sf"/>
</dbReference>
<evidence type="ECO:0000313" key="1">
    <source>
        <dbReference type="EMBL" id="BCB25296.1"/>
    </source>
</evidence>
<name>A0A6F8V8G5_9PROT</name>